<dbReference type="EMBL" id="KQ947418">
    <property type="protein sequence ID" value="KUJ15284.1"/>
    <property type="molecule type" value="Genomic_DNA"/>
</dbReference>
<feature type="region of interest" description="Disordered" evidence="1">
    <location>
        <begin position="39"/>
        <end position="104"/>
    </location>
</feature>
<dbReference type="InParanoid" id="A0A194X5D6"/>
<evidence type="ECO:0000313" key="2">
    <source>
        <dbReference type="EMBL" id="KUJ15284.1"/>
    </source>
</evidence>
<keyword evidence="3" id="KW-1185">Reference proteome</keyword>
<feature type="compositionally biased region" description="Low complexity" evidence="1">
    <location>
        <begin position="55"/>
        <end position="80"/>
    </location>
</feature>
<evidence type="ECO:0000256" key="1">
    <source>
        <dbReference type="SAM" id="MobiDB-lite"/>
    </source>
</evidence>
<accession>A0A194X5D6</accession>
<proteinExistence type="predicted"/>
<dbReference type="OrthoDB" id="3563199at2759"/>
<dbReference type="GeneID" id="28830933"/>
<reference evidence="2 3" key="1">
    <citation type="submission" date="2015-10" db="EMBL/GenBank/DDBJ databases">
        <title>Full genome of DAOMC 229536 Phialocephala scopiformis, a fungal endophyte of spruce producing the potent anti-insectan compound rugulosin.</title>
        <authorList>
            <consortium name="DOE Joint Genome Institute"/>
            <person name="Walker A.K."/>
            <person name="Frasz S.L."/>
            <person name="Seifert K.A."/>
            <person name="Miller J.D."/>
            <person name="Mondo S.J."/>
            <person name="Labutti K."/>
            <person name="Lipzen A."/>
            <person name="Dockter R."/>
            <person name="Kennedy M."/>
            <person name="Grigoriev I.V."/>
            <person name="Spatafora J.W."/>
        </authorList>
    </citation>
    <scope>NUCLEOTIDE SEQUENCE [LARGE SCALE GENOMIC DNA]</scope>
    <source>
        <strain evidence="2 3">CBS 120377</strain>
    </source>
</reference>
<dbReference type="AlphaFoldDB" id="A0A194X5D6"/>
<sequence>MNTNGDEIAIPQHVEPEKEMHTSKRVACQETTAGAAKALAQGVQDDTSVDIERIAGAQDQASSGSSSSSESAQSTDSLSLRAVNKGSRTGPPTSGDPIDLDNEDHESSHKEYFLMCTPKRSDMVLRHVDVTRARCDYTSYHNLNREYYKKWPRCLHWLFLKEISSVDFIKFHLYWKQNVSIEEKDIGILPPRLSDEYSYSADTNPPVLRTALRHFIQHPIMPRKLPTIVLEFRGRLEGDLS</sequence>
<organism evidence="2 3">
    <name type="scientific">Mollisia scopiformis</name>
    <name type="common">Conifer needle endophyte fungus</name>
    <name type="synonym">Phialocephala scopiformis</name>
    <dbReference type="NCBI Taxonomy" id="149040"/>
    <lineage>
        <taxon>Eukaryota</taxon>
        <taxon>Fungi</taxon>
        <taxon>Dikarya</taxon>
        <taxon>Ascomycota</taxon>
        <taxon>Pezizomycotina</taxon>
        <taxon>Leotiomycetes</taxon>
        <taxon>Helotiales</taxon>
        <taxon>Mollisiaceae</taxon>
        <taxon>Mollisia</taxon>
    </lineage>
</organism>
<evidence type="ECO:0000313" key="3">
    <source>
        <dbReference type="Proteomes" id="UP000070700"/>
    </source>
</evidence>
<protein>
    <submittedName>
        <fullName evidence="2">Uncharacterized protein</fullName>
    </submittedName>
</protein>
<dbReference type="RefSeq" id="XP_018069639.1">
    <property type="nucleotide sequence ID" value="XM_018221207.1"/>
</dbReference>
<name>A0A194X5D6_MOLSC</name>
<dbReference type="Proteomes" id="UP000070700">
    <property type="component" value="Unassembled WGS sequence"/>
</dbReference>
<feature type="region of interest" description="Disordered" evidence="1">
    <location>
        <begin position="1"/>
        <end position="26"/>
    </location>
</feature>
<gene>
    <name evidence="2" type="ORF">LY89DRAFT_750603</name>
</gene>
<dbReference type="KEGG" id="psco:LY89DRAFT_750603"/>